<evidence type="ECO:0000256" key="3">
    <source>
        <dbReference type="SAM" id="MobiDB-lite"/>
    </source>
</evidence>
<dbReference type="SUPFAM" id="SSF51445">
    <property type="entry name" value="(Trans)glycosidases"/>
    <property type="match status" value="1"/>
</dbReference>
<feature type="region of interest" description="Disordered" evidence="3">
    <location>
        <begin position="104"/>
        <end position="156"/>
    </location>
</feature>
<comment type="similarity">
    <text evidence="1">Belongs to the glycosyl hydrolase 13 family.</text>
</comment>
<reference evidence="4" key="1">
    <citation type="submission" date="2023-05" db="EMBL/GenBank/DDBJ databases">
        <title>Nepenthes gracilis genome sequencing.</title>
        <authorList>
            <person name="Fukushima K."/>
        </authorList>
    </citation>
    <scope>NUCLEOTIDE SEQUENCE</scope>
    <source>
        <strain evidence="4">SING2019-196</strain>
    </source>
</reference>
<organism evidence="4 5">
    <name type="scientific">Nepenthes gracilis</name>
    <name type="common">Slender pitcher plant</name>
    <dbReference type="NCBI Taxonomy" id="150966"/>
    <lineage>
        <taxon>Eukaryota</taxon>
        <taxon>Viridiplantae</taxon>
        <taxon>Streptophyta</taxon>
        <taxon>Embryophyta</taxon>
        <taxon>Tracheophyta</taxon>
        <taxon>Spermatophyta</taxon>
        <taxon>Magnoliopsida</taxon>
        <taxon>eudicotyledons</taxon>
        <taxon>Gunneridae</taxon>
        <taxon>Pentapetalae</taxon>
        <taxon>Caryophyllales</taxon>
        <taxon>Nepenthaceae</taxon>
        <taxon>Nepenthes</taxon>
    </lineage>
</organism>
<proteinExistence type="inferred from homology"/>
<evidence type="ECO:0000313" key="4">
    <source>
        <dbReference type="EMBL" id="GMH03065.1"/>
    </source>
</evidence>
<keyword evidence="5" id="KW-1185">Reference proteome</keyword>
<name>A0AAD3S286_NEPGR</name>
<dbReference type="InterPro" id="IPR017853">
    <property type="entry name" value="GH"/>
</dbReference>
<dbReference type="PANTHER" id="PTHR43447">
    <property type="entry name" value="ALPHA-AMYLASE"/>
    <property type="match status" value="1"/>
</dbReference>
<dbReference type="Gene3D" id="3.20.20.80">
    <property type="entry name" value="Glycosidases"/>
    <property type="match status" value="1"/>
</dbReference>
<protein>
    <recommendedName>
        <fullName evidence="2">1,4-alpha-D-glucan glucanohydrolase</fullName>
    </recommendedName>
</protein>
<sequence length="156" mass="16862">MEEGYGAFSKVGAADNRLNWGPSFICRDDTQYSDGAGNLDSGACYDAAPDIDHLNPRVQRELTDWMNWLKINIGFDGWRFDFAKGYAASDMKMYMAGTTPNFAVLGHGTRTSRAPGQPGRADSHGARTSKAPGQPGRKDIQGPGQPGHPDRKGALT</sequence>
<gene>
    <name evidence="4" type="ORF">Nepgr_004904</name>
</gene>
<dbReference type="EMBL" id="BSYO01000004">
    <property type="protein sequence ID" value="GMH03065.1"/>
    <property type="molecule type" value="Genomic_DNA"/>
</dbReference>
<evidence type="ECO:0000256" key="1">
    <source>
        <dbReference type="ARBA" id="ARBA00008061"/>
    </source>
</evidence>
<accession>A0AAD3S286</accession>
<evidence type="ECO:0000256" key="2">
    <source>
        <dbReference type="ARBA" id="ARBA00030238"/>
    </source>
</evidence>
<dbReference type="Proteomes" id="UP001279734">
    <property type="component" value="Unassembled WGS sequence"/>
</dbReference>
<dbReference type="AlphaFoldDB" id="A0AAD3S286"/>
<comment type="caution">
    <text evidence="4">The sequence shown here is derived from an EMBL/GenBank/DDBJ whole genome shotgun (WGS) entry which is preliminary data.</text>
</comment>
<evidence type="ECO:0000313" key="5">
    <source>
        <dbReference type="Proteomes" id="UP001279734"/>
    </source>
</evidence>